<organism evidence="2">
    <name type="scientific">Gaeumannomyces tritici (strain R3-111a-1)</name>
    <name type="common">Wheat and barley take-all root rot fungus</name>
    <name type="synonym">Gaeumannomyces graminis var. tritici</name>
    <dbReference type="NCBI Taxonomy" id="644352"/>
    <lineage>
        <taxon>Eukaryota</taxon>
        <taxon>Fungi</taxon>
        <taxon>Dikarya</taxon>
        <taxon>Ascomycota</taxon>
        <taxon>Pezizomycotina</taxon>
        <taxon>Sordariomycetes</taxon>
        <taxon>Sordariomycetidae</taxon>
        <taxon>Magnaporthales</taxon>
        <taxon>Magnaporthaceae</taxon>
        <taxon>Gaeumannomyces</taxon>
    </lineage>
</organism>
<keyword evidence="4" id="KW-1185">Reference proteome</keyword>
<feature type="signal peptide" evidence="1">
    <location>
        <begin position="1"/>
        <end position="15"/>
    </location>
</feature>
<reference evidence="2" key="2">
    <citation type="submission" date="2010-07" db="EMBL/GenBank/DDBJ databases">
        <authorList>
            <consortium name="The Broad Institute Genome Sequencing Platform"/>
            <consortium name="Broad Institute Genome Sequencing Center for Infectious Disease"/>
            <person name="Ma L.-J."/>
            <person name="Dead R."/>
            <person name="Young S."/>
            <person name="Zeng Q."/>
            <person name="Koehrsen M."/>
            <person name="Alvarado L."/>
            <person name="Berlin A."/>
            <person name="Chapman S.B."/>
            <person name="Chen Z."/>
            <person name="Freedman E."/>
            <person name="Gellesch M."/>
            <person name="Goldberg J."/>
            <person name="Griggs A."/>
            <person name="Gujja S."/>
            <person name="Heilman E.R."/>
            <person name="Heiman D."/>
            <person name="Hepburn T."/>
            <person name="Howarth C."/>
            <person name="Jen D."/>
            <person name="Larson L."/>
            <person name="Mehta T."/>
            <person name="Neiman D."/>
            <person name="Pearson M."/>
            <person name="Roberts A."/>
            <person name="Saif S."/>
            <person name="Shea T."/>
            <person name="Shenoy N."/>
            <person name="Sisk P."/>
            <person name="Stolte C."/>
            <person name="Sykes S."/>
            <person name="Walk T."/>
            <person name="White J."/>
            <person name="Yandava C."/>
            <person name="Haas B."/>
            <person name="Nusbaum C."/>
            <person name="Birren B."/>
        </authorList>
    </citation>
    <scope>NUCLEOTIDE SEQUENCE</scope>
    <source>
        <strain evidence="2">R3-111a-1</strain>
    </source>
</reference>
<reference evidence="4" key="1">
    <citation type="submission" date="2010-07" db="EMBL/GenBank/DDBJ databases">
        <title>The genome sequence of Gaeumannomyces graminis var. tritici strain R3-111a-1.</title>
        <authorList>
            <consortium name="The Broad Institute Genome Sequencing Platform"/>
            <person name="Ma L.-J."/>
            <person name="Dead R."/>
            <person name="Young S."/>
            <person name="Zeng Q."/>
            <person name="Koehrsen M."/>
            <person name="Alvarado L."/>
            <person name="Berlin A."/>
            <person name="Chapman S.B."/>
            <person name="Chen Z."/>
            <person name="Freedman E."/>
            <person name="Gellesch M."/>
            <person name="Goldberg J."/>
            <person name="Griggs A."/>
            <person name="Gujja S."/>
            <person name="Heilman E.R."/>
            <person name="Heiman D."/>
            <person name="Hepburn T."/>
            <person name="Howarth C."/>
            <person name="Jen D."/>
            <person name="Larson L."/>
            <person name="Mehta T."/>
            <person name="Neiman D."/>
            <person name="Pearson M."/>
            <person name="Roberts A."/>
            <person name="Saif S."/>
            <person name="Shea T."/>
            <person name="Shenoy N."/>
            <person name="Sisk P."/>
            <person name="Stolte C."/>
            <person name="Sykes S."/>
            <person name="Walk T."/>
            <person name="White J."/>
            <person name="Yandava C."/>
            <person name="Haas B."/>
            <person name="Nusbaum C."/>
            <person name="Birren B."/>
        </authorList>
    </citation>
    <scope>NUCLEOTIDE SEQUENCE [LARGE SCALE GENOMIC DNA]</scope>
    <source>
        <strain evidence="4">R3-111a-1</strain>
    </source>
</reference>
<gene>
    <name evidence="3" type="primary">20342864</name>
    <name evidence="2" type="ORF">GGTG_02406</name>
</gene>
<keyword evidence="1" id="KW-0732">Signal</keyword>
<protein>
    <recommendedName>
        <fullName evidence="5">Ricin B lectin domain-containing protein</fullName>
    </recommendedName>
</protein>
<dbReference type="RefSeq" id="XP_009218442.1">
    <property type="nucleotide sequence ID" value="XM_009220178.1"/>
</dbReference>
<reference evidence="3" key="5">
    <citation type="submission" date="2018-04" db="UniProtKB">
        <authorList>
            <consortium name="EnsemblFungi"/>
        </authorList>
    </citation>
    <scope>IDENTIFICATION</scope>
    <source>
        <strain evidence="3">R3-111a-1</strain>
    </source>
</reference>
<evidence type="ECO:0000313" key="2">
    <source>
        <dbReference type="EMBL" id="EJT82433.1"/>
    </source>
</evidence>
<dbReference type="VEuPathDB" id="FungiDB:GGTG_02406"/>
<dbReference type="EMBL" id="GL385395">
    <property type="protein sequence ID" value="EJT82433.1"/>
    <property type="molecule type" value="Genomic_DNA"/>
</dbReference>
<proteinExistence type="predicted"/>
<evidence type="ECO:0000313" key="4">
    <source>
        <dbReference type="Proteomes" id="UP000006039"/>
    </source>
</evidence>
<dbReference type="eggNOG" id="ENOG502R5I4">
    <property type="taxonomic scope" value="Eukaryota"/>
</dbReference>
<name>J3NMA2_GAET3</name>
<evidence type="ECO:0008006" key="5">
    <source>
        <dbReference type="Google" id="ProtNLM"/>
    </source>
</evidence>
<feature type="chain" id="PRO_5015094241" description="Ricin B lectin domain-containing protein" evidence="1">
    <location>
        <begin position="16"/>
        <end position="162"/>
    </location>
</feature>
<reference evidence="3" key="4">
    <citation type="journal article" date="2015" name="G3 (Bethesda)">
        <title>Genome sequences of three phytopathogenic species of the Magnaporthaceae family of fungi.</title>
        <authorList>
            <person name="Okagaki L.H."/>
            <person name="Nunes C.C."/>
            <person name="Sailsbery J."/>
            <person name="Clay B."/>
            <person name="Brown D."/>
            <person name="John T."/>
            <person name="Oh Y."/>
            <person name="Young N."/>
            <person name="Fitzgerald M."/>
            <person name="Haas B.J."/>
            <person name="Zeng Q."/>
            <person name="Young S."/>
            <person name="Adiconis X."/>
            <person name="Fan L."/>
            <person name="Levin J.Z."/>
            <person name="Mitchell T.K."/>
            <person name="Okubara P.A."/>
            <person name="Farman M.L."/>
            <person name="Kohn L.M."/>
            <person name="Birren B."/>
            <person name="Ma L.-J."/>
            <person name="Dean R.A."/>
        </authorList>
    </citation>
    <scope>NUCLEOTIDE SEQUENCE</scope>
    <source>
        <strain evidence="3">R3-111a-1</strain>
    </source>
</reference>
<accession>J3NMA2</accession>
<dbReference type="AlphaFoldDB" id="J3NMA2"/>
<evidence type="ECO:0000256" key="1">
    <source>
        <dbReference type="SAM" id="SignalP"/>
    </source>
</evidence>
<dbReference type="Proteomes" id="UP000006039">
    <property type="component" value="Unassembled WGS sequence"/>
</dbReference>
<dbReference type="HOGENOM" id="CLU_1635505_0_0_1"/>
<sequence>MLLNSLLALAIPALAAPAPMSPNEPSALVKRDTCANYRFMSMGQLHFYNGATISAELQYSYDQSSWTKINPSGNILSGQSRDFYRDNELKTILRDTNFYIRVCDTLINRDCGTSPGVFQIPSAGKQQWVASVEAEDQWRWPPKIYTEVLCEIGSQLPNSSGN</sequence>
<reference evidence="2" key="3">
    <citation type="submission" date="2010-09" db="EMBL/GenBank/DDBJ databases">
        <title>Annotation of Gaeumannomyces graminis var. tritici R3-111a-1.</title>
        <authorList>
            <consortium name="The Broad Institute Genome Sequencing Platform"/>
            <person name="Ma L.-J."/>
            <person name="Dead R."/>
            <person name="Young S.K."/>
            <person name="Zeng Q."/>
            <person name="Gargeya S."/>
            <person name="Fitzgerald M."/>
            <person name="Haas B."/>
            <person name="Abouelleil A."/>
            <person name="Alvarado L."/>
            <person name="Arachchi H.M."/>
            <person name="Berlin A."/>
            <person name="Brown A."/>
            <person name="Chapman S.B."/>
            <person name="Chen Z."/>
            <person name="Dunbar C."/>
            <person name="Freedman E."/>
            <person name="Gearin G."/>
            <person name="Gellesch M."/>
            <person name="Goldberg J."/>
            <person name="Griggs A."/>
            <person name="Gujja S."/>
            <person name="Heiman D."/>
            <person name="Howarth C."/>
            <person name="Larson L."/>
            <person name="Lui A."/>
            <person name="MacDonald P.J.P."/>
            <person name="Mehta T."/>
            <person name="Montmayeur A."/>
            <person name="Murphy C."/>
            <person name="Neiman D."/>
            <person name="Pearson M."/>
            <person name="Priest M."/>
            <person name="Roberts A."/>
            <person name="Saif S."/>
            <person name="Shea T."/>
            <person name="Shenoy N."/>
            <person name="Sisk P."/>
            <person name="Stolte C."/>
            <person name="Sykes S."/>
            <person name="Yandava C."/>
            <person name="Wortman J."/>
            <person name="Nusbaum C."/>
            <person name="Birren B."/>
        </authorList>
    </citation>
    <scope>NUCLEOTIDE SEQUENCE</scope>
    <source>
        <strain evidence="2">R3-111a-1</strain>
    </source>
</reference>
<dbReference type="EnsemblFungi" id="EJT82433">
    <property type="protein sequence ID" value="EJT82433"/>
    <property type="gene ID" value="GGTG_02406"/>
</dbReference>
<dbReference type="GeneID" id="20342864"/>
<evidence type="ECO:0000313" key="3">
    <source>
        <dbReference type="EnsemblFungi" id="EJT82433"/>
    </source>
</evidence>